<comment type="caution">
    <text evidence="5">The sequence shown here is derived from an EMBL/GenBank/DDBJ whole genome shotgun (WGS) entry which is preliminary data.</text>
</comment>
<evidence type="ECO:0000313" key="6">
    <source>
        <dbReference type="Proteomes" id="UP000216188"/>
    </source>
</evidence>
<dbReference type="EMBL" id="NNRM01000046">
    <property type="protein sequence ID" value="OYR21868.1"/>
    <property type="molecule type" value="Genomic_DNA"/>
</dbReference>
<dbReference type="RefSeq" id="WP_094544520.1">
    <property type="nucleotide sequence ID" value="NZ_JBHEEM010000009.1"/>
</dbReference>
<evidence type="ECO:0000313" key="7">
    <source>
        <dbReference type="Proteomes" id="UP000526233"/>
    </source>
</evidence>
<dbReference type="SUPFAM" id="SSF53756">
    <property type="entry name" value="UDP-Glycosyltransferase/glycogen phosphorylase"/>
    <property type="match status" value="1"/>
</dbReference>
<name>A0A256G497_9HYPH</name>
<keyword evidence="6" id="KW-1185">Reference proteome</keyword>
<accession>A0A256G497</accession>
<reference evidence="5 6" key="1">
    <citation type="submission" date="2017-07" db="EMBL/GenBank/DDBJ databases">
        <title>Phylogenetic study on the rhizospheric bacterium Ochrobactrum sp. A44.</title>
        <authorList>
            <person name="Krzyzanowska D.M."/>
            <person name="Ossowicki A."/>
            <person name="Rajewska M."/>
            <person name="Maciag T."/>
            <person name="Kaczynski Z."/>
            <person name="Czerwicka M."/>
            <person name="Jafra S."/>
        </authorList>
    </citation>
    <scope>NUCLEOTIDE SEQUENCE [LARGE SCALE GENOMIC DNA]</scope>
    <source>
        <strain evidence="5 6">CCUG 30717</strain>
    </source>
</reference>
<dbReference type="PANTHER" id="PTHR45947">
    <property type="entry name" value="SULFOQUINOVOSYL TRANSFERASE SQD2"/>
    <property type="match status" value="1"/>
</dbReference>
<dbReference type="InterPro" id="IPR001173">
    <property type="entry name" value="Glyco_trans_2-like"/>
</dbReference>
<dbReference type="InterPro" id="IPR050194">
    <property type="entry name" value="Glycosyltransferase_grp1"/>
</dbReference>
<dbReference type="AlphaFoldDB" id="A0A256G497"/>
<dbReference type="Gene3D" id="3.40.50.2000">
    <property type="entry name" value="Glycogen Phosphorylase B"/>
    <property type="match status" value="2"/>
</dbReference>
<dbReference type="Proteomes" id="UP000526233">
    <property type="component" value="Unassembled WGS sequence"/>
</dbReference>
<protein>
    <submittedName>
        <fullName evidence="5">Glycosyl transferases group 1 family protein</fullName>
    </submittedName>
    <submittedName>
        <fullName evidence="4">Glycosyltransferase</fullName>
    </submittedName>
</protein>
<dbReference type="CDD" id="cd03801">
    <property type="entry name" value="GT4_PimA-like"/>
    <property type="match status" value="1"/>
</dbReference>
<gene>
    <name evidence="5" type="ORF">CEV34_4669</name>
    <name evidence="4" type="ORF">EHE22_00300</name>
</gene>
<evidence type="ECO:0000313" key="4">
    <source>
        <dbReference type="EMBL" id="NNV18876.1"/>
    </source>
</evidence>
<dbReference type="Gene3D" id="3.90.550.10">
    <property type="entry name" value="Spore Coat Polysaccharide Biosynthesis Protein SpsA, Chain A"/>
    <property type="match status" value="1"/>
</dbReference>
<evidence type="ECO:0000259" key="2">
    <source>
        <dbReference type="Pfam" id="PF00535"/>
    </source>
</evidence>
<dbReference type="EMBL" id="PKQI01000001">
    <property type="protein sequence ID" value="NNV18876.1"/>
    <property type="molecule type" value="Genomic_DNA"/>
</dbReference>
<organism evidence="5 6">
    <name type="scientific">Brucella pseudogrignonensis</name>
    <dbReference type="NCBI Taxonomy" id="419475"/>
    <lineage>
        <taxon>Bacteria</taxon>
        <taxon>Pseudomonadati</taxon>
        <taxon>Pseudomonadota</taxon>
        <taxon>Alphaproteobacteria</taxon>
        <taxon>Hyphomicrobiales</taxon>
        <taxon>Brucellaceae</taxon>
        <taxon>Brucella/Ochrobactrum group</taxon>
        <taxon>Brucella</taxon>
    </lineage>
</organism>
<dbReference type="Pfam" id="PF13439">
    <property type="entry name" value="Glyco_transf_4"/>
    <property type="match status" value="1"/>
</dbReference>
<sequence>MITPSVSIVINTLNRSSVLEKTLQSLVWLRYRGDFEVVVVNGPSIDNTQEVLSRWRDKVRIADCPTANLSMSRNIGISMARGDIIAFLDDDAIPEPEWLEQLTAAYSDPSVGAAGGFVYDHTGYNFQYKYCTVDRFGNADLSAISATPQYSFPKSYNIPHLLGCNSSFRRNVLLHIGGFDEEYEYFLDETDLCIRIVDAGYLITQLPNAYVHHKYAPSNIRGENKATRNRFPIVKNKVYFILKHSLEFHSIDIALEEINNFIVDQKRDVLWCEGEGLLSSSDAEQFSIDVSKALEIGLRRGLQIEPNRKFITDASLAQYDGAFLKFGVNGTSSAKNIVLISRDFPPEYGGGIAIFTRDLAQSLARNGNIVHVVTQSYDINRVDFEDGVWVHRILTKQYEPSVDPELAAIPKNIWDWSATALEEVERIQTHRPIDVVEAPIWDCEGIAFLSDGKWPLVTSLHTTMHFWLNSHPEKAYDKKWMEEFGLTMLATEKLLMTRSDAVRANSRAIVTEIENAYEFKFNPDGILVIPHGLSEVSLQHGFIQNEDRNHIEILFVGRLEARKGIDILLSSLQGILENNSDICVRIIGDNSLLNCDHKTYMEQFTQAYQNYSWFDQVVFEGKVTEDSLIEAYQSCDIFVAPSRFESFGLIFLEAMRAGKPVIGTNVGGIPEIVIDKLNGYLIETNNVIMLTEALQTLIDNKDLRQTMGSAGREIYESRFTADKMAVASIGLYRMAISRKEEEQ</sequence>
<dbReference type="GO" id="GO:0016757">
    <property type="term" value="F:glycosyltransferase activity"/>
    <property type="evidence" value="ECO:0007669"/>
    <property type="project" value="InterPro"/>
</dbReference>
<dbReference type="InterPro" id="IPR028098">
    <property type="entry name" value="Glyco_trans_4-like_N"/>
</dbReference>
<feature type="domain" description="Glycosyltransferase 2-like" evidence="2">
    <location>
        <begin position="7"/>
        <end position="174"/>
    </location>
</feature>
<evidence type="ECO:0000259" key="1">
    <source>
        <dbReference type="Pfam" id="PF00534"/>
    </source>
</evidence>
<dbReference type="InterPro" id="IPR029044">
    <property type="entry name" value="Nucleotide-diphossugar_trans"/>
</dbReference>
<keyword evidence="5" id="KW-0808">Transferase</keyword>
<dbReference type="InterPro" id="IPR001296">
    <property type="entry name" value="Glyco_trans_1"/>
</dbReference>
<dbReference type="Proteomes" id="UP000216188">
    <property type="component" value="Unassembled WGS sequence"/>
</dbReference>
<dbReference type="Pfam" id="PF00535">
    <property type="entry name" value="Glycos_transf_2"/>
    <property type="match status" value="1"/>
</dbReference>
<feature type="domain" description="Glycosyltransferase subfamily 4-like N-terminal" evidence="3">
    <location>
        <begin position="350"/>
        <end position="533"/>
    </location>
</feature>
<feature type="domain" description="Glycosyl transferase family 1" evidence="1">
    <location>
        <begin position="544"/>
        <end position="713"/>
    </location>
</feature>
<dbReference type="Pfam" id="PF00534">
    <property type="entry name" value="Glycos_transf_1"/>
    <property type="match status" value="1"/>
</dbReference>
<proteinExistence type="predicted"/>
<reference evidence="4 7" key="2">
    <citation type="submission" date="2018-11" db="EMBL/GenBank/DDBJ databases">
        <title>Genome sequencing and analysis.</title>
        <authorList>
            <person name="Huang Y.-T."/>
        </authorList>
    </citation>
    <scope>NUCLEOTIDE SEQUENCE [LARGE SCALE GENOMIC DNA]</scope>
    <source>
        <strain evidence="4 7">SHIN</strain>
    </source>
</reference>
<dbReference type="SUPFAM" id="SSF53448">
    <property type="entry name" value="Nucleotide-diphospho-sugar transferases"/>
    <property type="match status" value="1"/>
</dbReference>
<evidence type="ECO:0000313" key="5">
    <source>
        <dbReference type="EMBL" id="OYR21868.1"/>
    </source>
</evidence>
<dbReference type="PANTHER" id="PTHR45947:SF3">
    <property type="entry name" value="SULFOQUINOVOSYL TRANSFERASE SQD2"/>
    <property type="match status" value="1"/>
</dbReference>
<evidence type="ECO:0000259" key="3">
    <source>
        <dbReference type="Pfam" id="PF13439"/>
    </source>
</evidence>